<name>A0A819F2D3_9BILA</name>
<feature type="transmembrane region" description="Helical" evidence="3">
    <location>
        <begin position="245"/>
        <end position="269"/>
    </location>
</feature>
<feature type="transmembrane region" description="Helical" evidence="3">
    <location>
        <begin position="72"/>
        <end position="93"/>
    </location>
</feature>
<keyword evidence="3" id="KW-0812">Transmembrane</keyword>
<keyword evidence="5" id="KW-1185">Reference proteome</keyword>
<protein>
    <submittedName>
        <fullName evidence="4">Uncharacterized protein</fullName>
    </submittedName>
</protein>
<organism evidence="4 5">
    <name type="scientific">Rotaria magnacalcarata</name>
    <dbReference type="NCBI Taxonomy" id="392030"/>
    <lineage>
        <taxon>Eukaryota</taxon>
        <taxon>Metazoa</taxon>
        <taxon>Spiralia</taxon>
        <taxon>Gnathifera</taxon>
        <taxon>Rotifera</taxon>
        <taxon>Eurotatoria</taxon>
        <taxon>Bdelloidea</taxon>
        <taxon>Philodinida</taxon>
        <taxon>Philodinidae</taxon>
        <taxon>Rotaria</taxon>
    </lineage>
</organism>
<gene>
    <name evidence="4" type="ORF">OVN521_LOCUS7421</name>
</gene>
<evidence type="ECO:0000256" key="3">
    <source>
        <dbReference type="SAM" id="Phobius"/>
    </source>
</evidence>
<dbReference type="GO" id="GO:0016323">
    <property type="term" value="C:basolateral plasma membrane"/>
    <property type="evidence" value="ECO:0007669"/>
    <property type="project" value="TreeGrafter"/>
</dbReference>
<dbReference type="InterPro" id="IPR004156">
    <property type="entry name" value="OATP"/>
</dbReference>
<evidence type="ECO:0000313" key="4">
    <source>
        <dbReference type="EMBL" id="CAF3861733.1"/>
    </source>
</evidence>
<evidence type="ECO:0000313" key="5">
    <source>
        <dbReference type="Proteomes" id="UP000663866"/>
    </source>
</evidence>
<sequence>MNPNDDDDDDDDDGIIVNSSTKKPDEVSLSNKIIFIVICACNMIQNAIVGGSNNAIMTTLESGFYMTSTETGLFQSVYELVAIFTYPLVGYFGDRSRRKIRWIAISMGILSCGFLVMSFPHLLESKRGKPPLEPHVVDHLTLCNPKREINVCSISNNLRFLSHLKYVFYLSNIINACGSAALPTLAVTFIEDLFPEEKAPIAQGIYYAVGGIGIGLGFLATSQFLKVYTYIKKPLWLTPVYSEWVGAWWLVYALGTCISLILCLTLCLFDIGRRRKYVSSSAQNEIQPTLNQTYQLLSTSPMNQNDPTENNHRILSRTSSSETNLSSTLNVMSNELNGKQQTTSLDKVEEKCLTATTTTTLNDCKDFLFDIYSLMKHLLLNLRYMGITCCAIVEALLIKGYLAFLSKHIEYQFRTTSSHSSVYIGVISLFSYHIGSDHDDDDNHSNRSKADEYCLFTFILPSTYLLGTEEKLITREFICRHIPFALTFVKNGDQLNAFLLHRSRDTERIEMTLDLSVTLLCREHFTRNETFIEKNCKFTNKITLHGRKSFTSVNRLCSVDYMDERGNIQCEVEIKNLSVSYITEVKLTPQLINPQYAHVIQPNNNRQPIDAKIETPSFFYSNYEWCVVIQPKLDSVGQLGHFRMFIQRLTSCDHSVKLTYRVKITAGTYTWDPYQERKMANPSDSNTYEVNYTDVHGLCRPYRIDRVRELLQAEGKFTITVELKDAVTVFPIIVDPFAQNPIPVSFLDKDQQAWTVEAYIEEQCFIIRLYYSDIFKIPTDYFRSICFNITVRNYRDTKITTSVFPKPVTKYYSQKDNDEGLEISTTLDVDELTERGYLNEQQSVTIEIENFFSHLMYSPEYTPLDDIVRKQKQQIMRELQTAQNENFQLEKKLHEIQMSIQNPNMANRMSDAANGPQSGVSAPNTPQVVRRYYEMKYGDKSTTGNSPSSGYINASSFDGSQANMNSSPVRNGALAGKTPLSASSVPQPNITMGARNTPFKFPTKLPDSIQNTITNTSQSLQSRLPSSLQKLPASLTQGPTINMLANKFQNAFS</sequence>
<feature type="transmembrane region" description="Helical" evidence="3">
    <location>
        <begin position="384"/>
        <end position="404"/>
    </location>
</feature>
<dbReference type="InterPro" id="IPR036259">
    <property type="entry name" value="MFS_trans_sf"/>
</dbReference>
<keyword evidence="3" id="KW-1133">Transmembrane helix</keyword>
<dbReference type="AlphaFoldDB" id="A0A819F2D3"/>
<dbReference type="EMBL" id="CAJOBG010000817">
    <property type="protein sequence ID" value="CAF3861733.1"/>
    <property type="molecule type" value="Genomic_DNA"/>
</dbReference>
<proteinExistence type="predicted"/>
<dbReference type="Gene3D" id="1.20.1250.20">
    <property type="entry name" value="MFS general substrate transporter like domains"/>
    <property type="match status" value="1"/>
</dbReference>
<accession>A0A819F2D3</accession>
<dbReference type="SUPFAM" id="SSF103473">
    <property type="entry name" value="MFS general substrate transporter"/>
    <property type="match status" value="1"/>
</dbReference>
<comment type="caution">
    <text evidence="4">The sequence shown here is derived from an EMBL/GenBank/DDBJ whole genome shotgun (WGS) entry which is preliminary data.</text>
</comment>
<evidence type="ECO:0000256" key="1">
    <source>
        <dbReference type="ARBA" id="ARBA00023157"/>
    </source>
</evidence>
<feature type="coiled-coil region" evidence="2">
    <location>
        <begin position="872"/>
        <end position="899"/>
    </location>
</feature>
<dbReference type="PANTHER" id="PTHR11388">
    <property type="entry name" value="ORGANIC ANION TRANSPORTER"/>
    <property type="match status" value="1"/>
</dbReference>
<keyword evidence="3" id="KW-0472">Membrane</keyword>
<feature type="transmembrane region" description="Helical" evidence="3">
    <location>
        <begin position="205"/>
        <end position="225"/>
    </location>
</feature>
<keyword evidence="2" id="KW-0175">Coiled coil</keyword>
<dbReference type="GO" id="GO:0015347">
    <property type="term" value="F:sodium-independent organic anion transmembrane transporter activity"/>
    <property type="evidence" value="ECO:0007669"/>
    <property type="project" value="TreeGrafter"/>
</dbReference>
<dbReference type="Pfam" id="PF03137">
    <property type="entry name" value="OATP"/>
    <property type="match status" value="1"/>
</dbReference>
<keyword evidence="1" id="KW-1015">Disulfide bond</keyword>
<dbReference type="Proteomes" id="UP000663866">
    <property type="component" value="Unassembled WGS sequence"/>
</dbReference>
<evidence type="ECO:0000256" key="2">
    <source>
        <dbReference type="SAM" id="Coils"/>
    </source>
</evidence>
<feature type="transmembrane region" description="Helical" evidence="3">
    <location>
        <begin position="166"/>
        <end position="193"/>
    </location>
</feature>
<reference evidence="4" key="1">
    <citation type="submission" date="2021-02" db="EMBL/GenBank/DDBJ databases">
        <authorList>
            <person name="Nowell W R."/>
        </authorList>
    </citation>
    <scope>NUCLEOTIDE SEQUENCE</scope>
</reference>
<dbReference type="PANTHER" id="PTHR11388:SF142">
    <property type="entry name" value="SOLUTE CARRIER ORGANIC ANION TRANSPORTER FAMILY MEMBER 5A1"/>
    <property type="match status" value="1"/>
</dbReference>
<dbReference type="GO" id="GO:0043252">
    <property type="term" value="P:sodium-independent organic anion transport"/>
    <property type="evidence" value="ECO:0007669"/>
    <property type="project" value="TreeGrafter"/>
</dbReference>
<feature type="transmembrane region" description="Helical" evidence="3">
    <location>
        <begin position="100"/>
        <end position="123"/>
    </location>
</feature>